<dbReference type="EMBL" id="CAKOFQ010007872">
    <property type="protein sequence ID" value="CAH2009343.1"/>
    <property type="molecule type" value="Genomic_DNA"/>
</dbReference>
<sequence length="425" mass="47747">MYTFEDFLRDSKGLRLEPKQGPPPLSTCELSQTIPSGGRPPMMCWAQWHTGLYTSSRKKTDRRVLPSTSDTNPMVGSLEQAVQTMRMDDLKTVVLPYLEEHFAADFERISSALKEVEGVQPPGLCPAQDNYKWAQLLWHLRTRYAAWRLENKPPVIPCETFPEAYKERKTSIEAGKWEDDDIVVVPVSGSKFLPWELSMLKHVRPDHKIVANPQQPEEEVAVSGYYDPFRAIGSTFLKLPKLPDFPTGSTASNQLPATSCTQSRVPQTALPTPPSRVTYHPTVVGQPAPPSTRTASSASRIPFAVGDGLDPVREYIRLYRLHSSDINRLNVEQREDLKRGVPHDRPVMAGQRFFETRSKAELAKFASLIPRAPTPLRAAVESIASVYGTDDIDGLAWYLACKLWLMRSQVQVTQDGGELYVSQRN</sequence>
<reference evidence="2" key="1">
    <citation type="submission" date="2022-03" db="EMBL/GenBank/DDBJ databases">
        <authorList>
            <person name="Sayadi A."/>
        </authorList>
    </citation>
    <scope>NUCLEOTIDE SEQUENCE</scope>
</reference>
<feature type="compositionally biased region" description="Polar residues" evidence="1">
    <location>
        <begin position="248"/>
        <end position="270"/>
    </location>
</feature>
<feature type="region of interest" description="Disordered" evidence="1">
    <location>
        <begin position="248"/>
        <end position="299"/>
    </location>
</feature>
<name>A0A9P0Q3E8_ACAOB</name>
<organism evidence="2 3">
    <name type="scientific">Acanthoscelides obtectus</name>
    <name type="common">Bean weevil</name>
    <name type="synonym">Bruchus obtectus</name>
    <dbReference type="NCBI Taxonomy" id="200917"/>
    <lineage>
        <taxon>Eukaryota</taxon>
        <taxon>Metazoa</taxon>
        <taxon>Ecdysozoa</taxon>
        <taxon>Arthropoda</taxon>
        <taxon>Hexapoda</taxon>
        <taxon>Insecta</taxon>
        <taxon>Pterygota</taxon>
        <taxon>Neoptera</taxon>
        <taxon>Endopterygota</taxon>
        <taxon>Coleoptera</taxon>
        <taxon>Polyphaga</taxon>
        <taxon>Cucujiformia</taxon>
        <taxon>Chrysomeloidea</taxon>
        <taxon>Chrysomelidae</taxon>
        <taxon>Bruchinae</taxon>
        <taxon>Bruchini</taxon>
        <taxon>Acanthoscelides</taxon>
    </lineage>
</organism>
<evidence type="ECO:0000313" key="3">
    <source>
        <dbReference type="Proteomes" id="UP001152888"/>
    </source>
</evidence>
<dbReference type="OrthoDB" id="10626572at2759"/>
<proteinExistence type="predicted"/>
<gene>
    <name evidence="2" type="ORF">ACAOBT_LOCUS30791</name>
</gene>
<evidence type="ECO:0000256" key="1">
    <source>
        <dbReference type="SAM" id="MobiDB-lite"/>
    </source>
</evidence>
<evidence type="ECO:0000313" key="2">
    <source>
        <dbReference type="EMBL" id="CAH2009343.1"/>
    </source>
</evidence>
<dbReference type="Proteomes" id="UP001152888">
    <property type="component" value="Unassembled WGS sequence"/>
</dbReference>
<accession>A0A9P0Q3E8</accession>
<keyword evidence="3" id="KW-1185">Reference proteome</keyword>
<protein>
    <submittedName>
        <fullName evidence="2">Uncharacterized protein</fullName>
    </submittedName>
</protein>
<dbReference type="AlphaFoldDB" id="A0A9P0Q3E8"/>
<comment type="caution">
    <text evidence="2">The sequence shown here is derived from an EMBL/GenBank/DDBJ whole genome shotgun (WGS) entry which is preliminary data.</text>
</comment>